<proteinExistence type="inferred from homology"/>
<evidence type="ECO:0000313" key="10">
    <source>
        <dbReference type="Proteomes" id="UP001589788"/>
    </source>
</evidence>
<sequence length="301" mass="33054">MGEDQGFRSGFVTVVGRPNVGKSTLVNRLVGSKVSITSPRPNTTRRPVRGVLHRPGRQAVFVDTPGLHRPRSALGARLNEHVAESLEDLDVVVAVLDATGDVGPGDRLVLARSLAAVGDGRGQERMLVVLNKLDRARPAEVLARLAQADQALRDLAGSGHRVELYPVSARSGRGVAELAEAIVARLPEGPPYYPPEVLTDLPEEVRVAELVREQLLAVVEDELPHAIACRLVEWDWPRLRVEILVERPSQKAIVIGRGGAVLRRVGERVRRQLPPGCYLELHVVVEPRWQQRPDAIERLGY</sequence>
<organism evidence="9 10">
    <name type="scientific">Aciditerrimonas ferrireducens</name>
    <dbReference type="NCBI Taxonomy" id="667306"/>
    <lineage>
        <taxon>Bacteria</taxon>
        <taxon>Bacillati</taxon>
        <taxon>Actinomycetota</taxon>
        <taxon>Acidimicrobiia</taxon>
        <taxon>Acidimicrobiales</taxon>
        <taxon>Acidimicrobiaceae</taxon>
        <taxon>Aciditerrimonas</taxon>
    </lineage>
</organism>
<dbReference type="InterPro" id="IPR027417">
    <property type="entry name" value="P-loop_NTPase"/>
</dbReference>
<dbReference type="SUPFAM" id="SSF54814">
    <property type="entry name" value="Prokaryotic type KH domain (KH-domain type II)"/>
    <property type="match status" value="1"/>
</dbReference>
<dbReference type="CDD" id="cd04163">
    <property type="entry name" value="Era"/>
    <property type="match status" value="1"/>
</dbReference>
<evidence type="ECO:0000256" key="7">
    <source>
        <dbReference type="PROSITE-ProRule" id="PRU01050"/>
    </source>
</evidence>
<protein>
    <recommendedName>
        <fullName evidence="2 6">GTPase Era</fullName>
    </recommendedName>
</protein>
<keyword evidence="4 6" id="KW-0694">RNA-binding</keyword>
<dbReference type="NCBIfam" id="NF000908">
    <property type="entry name" value="PRK00089.1"/>
    <property type="match status" value="1"/>
</dbReference>
<feature type="domain" description="Era-type G" evidence="8">
    <location>
        <begin position="8"/>
        <end position="188"/>
    </location>
</feature>
<keyword evidence="10" id="KW-1185">Reference proteome</keyword>
<dbReference type="NCBIfam" id="TIGR00436">
    <property type="entry name" value="era"/>
    <property type="match status" value="1"/>
</dbReference>
<feature type="region of interest" description="G4" evidence="7">
    <location>
        <begin position="131"/>
        <end position="134"/>
    </location>
</feature>
<dbReference type="InterPro" id="IPR030388">
    <property type="entry name" value="G_ERA_dom"/>
</dbReference>
<evidence type="ECO:0000313" key="9">
    <source>
        <dbReference type="EMBL" id="MFC0080984.1"/>
    </source>
</evidence>
<comment type="caution">
    <text evidence="9">The sequence shown here is derived from an EMBL/GenBank/DDBJ whole genome shotgun (WGS) entry which is preliminary data.</text>
</comment>
<dbReference type="InterPro" id="IPR006073">
    <property type="entry name" value="GTP-bd"/>
</dbReference>
<keyword evidence="6" id="KW-1003">Cell membrane</keyword>
<comment type="subunit">
    <text evidence="6">Monomer.</text>
</comment>
<evidence type="ECO:0000256" key="1">
    <source>
        <dbReference type="ARBA" id="ARBA00007921"/>
    </source>
</evidence>
<keyword evidence="6" id="KW-0472">Membrane</keyword>
<dbReference type="SUPFAM" id="SSF52540">
    <property type="entry name" value="P-loop containing nucleoside triphosphate hydrolases"/>
    <property type="match status" value="1"/>
</dbReference>
<dbReference type="InterPro" id="IPR005225">
    <property type="entry name" value="Small_GTP-bd"/>
</dbReference>
<dbReference type="Gene3D" id="3.30.300.20">
    <property type="match status" value="1"/>
</dbReference>
<evidence type="ECO:0000256" key="6">
    <source>
        <dbReference type="HAMAP-Rule" id="MF_00367"/>
    </source>
</evidence>
<dbReference type="NCBIfam" id="TIGR00231">
    <property type="entry name" value="small_GTP"/>
    <property type="match status" value="1"/>
</dbReference>
<feature type="binding site" evidence="6">
    <location>
        <begin position="131"/>
        <end position="134"/>
    </location>
    <ligand>
        <name>GTP</name>
        <dbReference type="ChEBI" id="CHEBI:37565"/>
    </ligand>
</feature>
<dbReference type="InterPro" id="IPR015946">
    <property type="entry name" value="KH_dom-like_a/b"/>
</dbReference>
<feature type="region of interest" description="G1" evidence="7">
    <location>
        <begin position="16"/>
        <end position="23"/>
    </location>
</feature>
<keyword evidence="5 6" id="KW-0342">GTP-binding</keyword>
<feature type="region of interest" description="G3" evidence="7">
    <location>
        <begin position="63"/>
        <end position="66"/>
    </location>
</feature>
<dbReference type="PROSITE" id="PS51713">
    <property type="entry name" value="G_ERA"/>
    <property type="match status" value="1"/>
</dbReference>
<feature type="binding site" evidence="6">
    <location>
        <begin position="63"/>
        <end position="67"/>
    </location>
    <ligand>
        <name>GTP</name>
        <dbReference type="ChEBI" id="CHEBI:37565"/>
    </ligand>
</feature>
<keyword evidence="6" id="KW-0963">Cytoplasm</keyword>
<feature type="region of interest" description="G5" evidence="7">
    <location>
        <begin position="167"/>
        <end position="169"/>
    </location>
</feature>
<comment type="function">
    <text evidence="6">An essential GTPase that binds both GDP and GTP, with rapid nucleotide exchange. Plays a role in 16S rRNA processing and 30S ribosomal subunit biogenesis and possibly also in cell cycle regulation and energy metabolism.</text>
</comment>
<comment type="subcellular location">
    <subcellularLocation>
        <location evidence="6">Cytoplasm</location>
    </subcellularLocation>
    <subcellularLocation>
        <location evidence="6">Cell membrane</location>
        <topology evidence="6">Peripheral membrane protein</topology>
    </subcellularLocation>
</comment>
<feature type="region of interest" description="G2" evidence="7">
    <location>
        <begin position="42"/>
        <end position="46"/>
    </location>
</feature>
<dbReference type="InterPro" id="IPR005662">
    <property type="entry name" value="GTPase_Era-like"/>
</dbReference>
<evidence type="ECO:0000256" key="5">
    <source>
        <dbReference type="ARBA" id="ARBA00023134"/>
    </source>
</evidence>
<gene>
    <name evidence="6 9" type="primary">era</name>
    <name evidence="9" type="ORF">ACFFRE_02270</name>
</gene>
<name>A0ABV6C3W3_9ACTN</name>
<dbReference type="CDD" id="cd22534">
    <property type="entry name" value="KH-II_Era"/>
    <property type="match status" value="1"/>
</dbReference>
<dbReference type="RefSeq" id="WP_248105630.1">
    <property type="nucleotide sequence ID" value="NZ_JAKHEX010000003.1"/>
</dbReference>
<dbReference type="Gene3D" id="3.40.50.300">
    <property type="entry name" value="P-loop containing nucleotide triphosphate hydrolases"/>
    <property type="match status" value="1"/>
</dbReference>
<dbReference type="Pfam" id="PF07650">
    <property type="entry name" value="KH_2"/>
    <property type="match status" value="1"/>
</dbReference>
<keyword evidence="6" id="KW-0699">rRNA-binding</keyword>
<dbReference type="PANTHER" id="PTHR42698:SF1">
    <property type="entry name" value="GTPASE ERA, MITOCHONDRIAL"/>
    <property type="match status" value="1"/>
</dbReference>
<keyword evidence="3 6" id="KW-0547">Nucleotide-binding</keyword>
<dbReference type="Proteomes" id="UP001589788">
    <property type="component" value="Unassembled WGS sequence"/>
</dbReference>
<reference evidence="9 10" key="1">
    <citation type="submission" date="2024-09" db="EMBL/GenBank/DDBJ databases">
        <authorList>
            <person name="Sun Q."/>
            <person name="Mori K."/>
        </authorList>
    </citation>
    <scope>NUCLEOTIDE SEQUENCE [LARGE SCALE GENOMIC DNA]</scope>
    <source>
        <strain evidence="9 10">JCM 15389</strain>
    </source>
</reference>
<keyword evidence="6" id="KW-0690">Ribosome biogenesis</keyword>
<feature type="binding site" evidence="6">
    <location>
        <begin position="16"/>
        <end position="23"/>
    </location>
    <ligand>
        <name>GTP</name>
        <dbReference type="ChEBI" id="CHEBI:37565"/>
    </ligand>
</feature>
<accession>A0ABV6C3W3</accession>
<evidence type="ECO:0000256" key="3">
    <source>
        <dbReference type="ARBA" id="ARBA00022741"/>
    </source>
</evidence>
<dbReference type="PRINTS" id="PR00326">
    <property type="entry name" value="GTP1OBG"/>
</dbReference>
<dbReference type="InterPro" id="IPR004044">
    <property type="entry name" value="KH_dom_type_2"/>
</dbReference>
<dbReference type="Pfam" id="PF01926">
    <property type="entry name" value="MMR_HSR1"/>
    <property type="match status" value="1"/>
</dbReference>
<comment type="similarity">
    <text evidence="1 6 7">Belongs to the TRAFAC class TrmE-Era-EngA-EngB-Septin-like GTPase superfamily. Era GTPase family.</text>
</comment>
<dbReference type="PANTHER" id="PTHR42698">
    <property type="entry name" value="GTPASE ERA"/>
    <property type="match status" value="1"/>
</dbReference>
<dbReference type="EMBL" id="JBHLYQ010000012">
    <property type="protein sequence ID" value="MFC0080984.1"/>
    <property type="molecule type" value="Genomic_DNA"/>
</dbReference>
<evidence type="ECO:0000256" key="2">
    <source>
        <dbReference type="ARBA" id="ARBA00020484"/>
    </source>
</evidence>
<dbReference type="InterPro" id="IPR009019">
    <property type="entry name" value="KH_sf_prok-type"/>
</dbReference>
<dbReference type="HAMAP" id="MF_00367">
    <property type="entry name" value="GTPase_Era"/>
    <property type="match status" value="1"/>
</dbReference>
<evidence type="ECO:0000259" key="8">
    <source>
        <dbReference type="PROSITE" id="PS51713"/>
    </source>
</evidence>
<evidence type="ECO:0000256" key="4">
    <source>
        <dbReference type="ARBA" id="ARBA00022884"/>
    </source>
</evidence>